<dbReference type="SUPFAM" id="SSF46785">
    <property type="entry name" value="Winged helix' DNA-binding domain"/>
    <property type="match status" value="1"/>
</dbReference>
<dbReference type="PANTHER" id="PTHR30419:SF29">
    <property type="entry name" value="LYSR-FAMILY TRANSCRIPTIONAL REGULATOR"/>
    <property type="match status" value="1"/>
</dbReference>
<dbReference type="Gene3D" id="1.10.10.10">
    <property type="entry name" value="Winged helix-like DNA-binding domain superfamily/Winged helix DNA-binding domain"/>
    <property type="match status" value="1"/>
</dbReference>
<keyword evidence="3" id="KW-0238">DNA-binding</keyword>
<reference evidence="6 7" key="1">
    <citation type="submission" date="2015-01" db="EMBL/GenBank/DDBJ databases">
        <title>Comparative genomics of non-oral Prevotella species.</title>
        <authorList>
            <person name="Accetto T."/>
            <person name="Nograsek B."/>
            <person name="Avgustin G."/>
        </authorList>
    </citation>
    <scope>NUCLEOTIDE SEQUENCE [LARGE SCALE GENOMIC DNA]</scope>
    <source>
        <strain evidence="6 7">P5-119</strain>
    </source>
</reference>
<evidence type="ECO:0000313" key="7">
    <source>
        <dbReference type="Proteomes" id="UP000032046"/>
    </source>
</evidence>
<protein>
    <submittedName>
        <fullName evidence="6">Transcriptional regulator</fullName>
    </submittedName>
</protein>
<comment type="similarity">
    <text evidence="1">Belongs to the LysR transcriptional regulatory family.</text>
</comment>
<dbReference type="PANTHER" id="PTHR30419">
    <property type="entry name" value="HTH-TYPE TRANSCRIPTIONAL REGULATOR YBHD"/>
    <property type="match status" value="1"/>
</dbReference>
<dbReference type="RefSeq" id="WP_042517857.1">
    <property type="nucleotide sequence ID" value="NZ_JXQH01000038.1"/>
</dbReference>
<evidence type="ECO:0000313" key="6">
    <source>
        <dbReference type="EMBL" id="KIP64239.1"/>
    </source>
</evidence>
<evidence type="ECO:0000256" key="3">
    <source>
        <dbReference type="ARBA" id="ARBA00023125"/>
    </source>
</evidence>
<evidence type="ECO:0000259" key="5">
    <source>
        <dbReference type="PROSITE" id="PS50931"/>
    </source>
</evidence>
<dbReference type="PROSITE" id="PS50931">
    <property type="entry name" value="HTH_LYSR"/>
    <property type="match status" value="1"/>
</dbReference>
<feature type="domain" description="HTH lysR-type" evidence="5">
    <location>
        <begin position="1"/>
        <end position="58"/>
    </location>
</feature>
<dbReference type="CDD" id="cd08411">
    <property type="entry name" value="PBP2_OxyR"/>
    <property type="match status" value="1"/>
</dbReference>
<dbReference type="Gene3D" id="3.40.190.10">
    <property type="entry name" value="Periplasmic binding protein-like II"/>
    <property type="match status" value="2"/>
</dbReference>
<keyword evidence="7" id="KW-1185">Reference proteome</keyword>
<dbReference type="InterPro" id="IPR005119">
    <property type="entry name" value="LysR_subst-bd"/>
</dbReference>
<name>A0A0D0J1V1_9BACT</name>
<dbReference type="Proteomes" id="UP000032046">
    <property type="component" value="Unassembled WGS sequence"/>
</dbReference>
<proteinExistence type="inferred from homology"/>
<organism evidence="6 7">
    <name type="scientific">Prevotella pectinovora</name>
    <dbReference type="NCBI Taxonomy" id="1602169"/>
    <lineage>
        <taxon>Bacteria</taxon>
        <taxon>Pseudomonadati</taxon>
        <taxon>Bacteroidota</taxon>
        <taxon>Bacteroidia</taxon>
        <taxon>Bacteroidales</taxon>
        <taxon>Prevotellaceae</taxon>
        <taxon>Prevotella</taxon>
    </lineage>
</organism>
<dbReference type="FunFam" id="1.10.10.10:FF:000001">
    <property type="entry name" value="LysR family transcriptional regulator"/>
    <property type="match status" value="1"/>
</dbReference>
<dbReference type="PRINTS" id="PR00039">
    <property type="entry name" value="HTHLYSR"/>
</dbReference>
<gene>
    <name evidence="6" type="ORF">ST44_02600</name>
</gene>
<evidence type="ECO:0000256" key="4">
    <source>
        <dbReference type="ARBA" id="ARBA00023163"/>
    </source>
</evidence>
<evidence type="ECO:0000256" key="2">
    <source>
        <dbReference type="ARBA" id="ARBA00023015"/>
    </source>
</evidence>
<keyword evidence="4" id="KW-0804">Transcription</keyword>
<dbReference type="STRING" id="1602171.ST44_02600"/>
<comment type="caution">
    <text evidence="6">The sequence shown here is derived from an EMBL/GenBank/DDBJ whole genome shotgun (WGS) entry which is preliminary data.</text>
</comment>
<dbReference type="Pfam" id="PF00126">
    <property type="entry name" value="HTH_1"/>
    <property type="match status" value="1"/>
</dbReference>
<dbReference type="SUPFAM" id="SSF53850">
    <property type="entry name" value="Periplasmic binding protein-like II"/>
    <property type="match status" value="1"/>
</dbReference>
<accession>A0A0D0J1V1</accession>
<dbReference type="GO" id="GO:0005829">
    <property type="term" value="C:cytosol"/>
    <property type="evidence" value="ECO:0007669"/>
    <property type="project" value="TreeGrafter"/>
</dbReference>
<sequence>MTLQQMEYIVAVYRYRHFANAAEQCGVTQPTLSAMIQKLEKELGVKIFERSSQQVTPTAIGKLVVEQAWKVLSRANKIKDIVAEEQHSLNGSFRIGILPTIAPYLLPRFFTKLEKENPGIDFHIIEMKTADIKKALNRGVLDAAIAVRLDELEAFNQTSLYYEQFIAYVAETDPLFNNKNIKTSDLGNEFLWLLDEGHCFRDQLVKFCDLKSATESKSKYSLGSIETFMRMVENGQGVTFIPELALSQLSDKQMRLVRPFALPIPVRDVVLLTTKTFVRHSMAELIIKSVKDNVPQSMLTYNNTEQRI</sequence>
<dbReference type="GO" id="GO:0003677">
    <property type="term" value="F:DNA binding"/>
    <property type="evidence" value="ECO:0007669"/>
    <property type="project" value="UniProtKB-KW"/>
</dbReference>
<evidence type="ECO:0000256" key="1">
    <source>
        <dbReference type="ARBA" id="ARBA00009437"/>
    </source>
</evidence>
<dbReference type="EMBL" id="JXQK01000028">
    <property type="protein sequence ID" value="KIP64239.1"/>
    <property type="molecule type" value="Genomic_DNA"/>
</dbReference>
<dbReference type="GO" id="GO:0003700">
    <property type="term" value="F:DNA-binding transcription factor activity"/>
    <property type="evidence" value="ECO:0007669"/>
    <property type="project" value="InterPro"/>
</dbReference>
<dbReference type="InterPro" id="IPR036390">
    <property type="entry name" value="WH_DNA-bd_sf"/>
</dbReference>
<dbReference type="InterPro" id="IPR036388">
    <property type="entry name" value="WH-like_DNA-bd_sf"/>
</dbReference>
<dbReference type="Pfam" id="PF03466">
    <property type="entry name" value="LysR_substrate"/>
    <property type="match status" value="1"/>
</dbReference>
<dbReference type="InterPro" id="IPR050950">
    <property type="entry name" value="HTH-type_LysR_regulators"/>
</dbReference>
<dbReference type="InterPro" id="IPR000847">
    <property type="entry name" value="LysR_HTH_N"/>
</dbReference>
<keyword evidence="2" id="KW-0805">Transcription regulation</keyword>
<dbReference type="AlphaFoldDB" id="A0A0D0J1V1"/>